<dbReference type="EMBL" id="CP009961">
    <property type="protein sequence ID" value="AKG39232.1"/>
    <property type="molecule type" value="Genomic_DNA"/>
</dbReference>
<dbReference type="OrthoDB" id="31351at2157"/>
<dbReference type="HOGENOM" id="CLU_568186_0_0_2"/>
<organism evidence="1 2">
    <name type="scientific">Infirmifilum uzonense</name>
    <dbReference type="NCBI Taxonomy" id="1550241"/>
    <lineage>
        <taxon>Archaea</taxon>
        <taxon>Thermoproteota</taxon>
        <taxon>Thermoprotei</taxon>
        <taxon>Thermofilales</taxon>
        <taxon>Thermofilaceae</taxon>
        <taxon>Infirmifilum</taxon>
    </lineage>
</organism>
<protein>
    <submittedName>
        <fullName evidence="1">Uncharacterized protein</fullName>
    </submittedName>
</protein>
<dbReference type="PATRIC" id="fig|1550241.5.peg.1728"/>
<evidence type="ECO:0000313" key="2">
    <source>
        <dbReference type="Proteomes" id="UP000067434"/>
    </source>
</evidence>
<dbReference type="GeneID" id="25402234"/>
<accession>A0A0F7FJW9</accession>
<name>A0A0F7FJW9_9CREN</name>
<dbReference type="Pfam" id="PF16257">
    <property type="entry name" value="UxaE"/>
    <property type="match status" value="1"/>
</dbReference>
<dbReference type="InterPro" id="IPR032586">
    <property type="entry name" value="UxaE"/>
</dbReference>
<dbReference type="Proteomes" id="UP000067434">
    <property type="component" value="Chromosome"/>
</dbReference>
<keyword evidence="2" id="KW-1185">Reference proteome</keyword>
<dbReference type="KEGG" id="thf:MA03_08345"/>
<evidence type="ECO:0000313" key="1">
    <source>
        <dbReference type="EMBL" id="AKG39232.1"/>
    </source>
</evidence>
<proteinExistence type="predicted"/>
<gene>
    <name evidence="1" type="ORF">MA03_08345</name>
</gene>
<dbReference type="RefSeq" id="WP_052884800.1">
    <property type="nucleotide sequence ID" value="NZ_CP009961.1"/>
</dbReference>
<reference evidence="1 2" key="1">
    <citation type="journal article" date="2015" name="Stand. Genomic Sci.">
        <title>Complete genome sequence of and proposal of Thermofilum uzonense sp. nov. a novel hyperthermophilic crenarchaeon and emended description of the genus Thermofilum.</title>
        <authorList>
            <person name="Toshchakov S.V."/>
            <person name="Korzhenkov A.A."/>
            <person name="Samarov N.I."/>
            <person name="Mazunin I.O."/>
            <person name="Mozhey O.I."/>
            <person name="Shmyr I.S."/>
            <person name="Derbikova K.S."/>
            <person name="Taranov E.A."/>
            <person name="Dominova I.N."/>
            <person name="Bonch-Osmolovskaya E.A."/>
            <person name="Patrushev M.V."/>
            <person name="Podosokorskaya O.A."/>
            <person name="Kublanov I.V."/>
        </authorList>
    </citation>
    <scope>NUCLEOTIDE SEQUENCE [LARGE SCALE GENOMIC DNA]</scope>
    <source>
        <strain evidence="1 2">1807-2</strain>
    </source>
</reference>
<dbReference type="AlphaFoldDB" id="A0A0F7FJW9"/>
<sequence length="472" mass="53883">MLDTPRYLGKLPHLSVGVRLPEVFLEGIMSGFKTGNSAGGVMLSYHRETAPEYVINAPPGDFELTRGHTGTSIRHYIEASVAKAKEKGVVVEVEADHVSVSVSSEAVKRISGGGTHRVLSEEEVRSALKYIEDEIREAVSTRNIYFYTIDTCDLIDYSSEKIAVDELRTVFKDLYPASLIERYKDINVVVNGTRIRFDEEKVMRLSLKLMRSIDVSERIYRIIKEMTPWPFGIEIAFDETPVTSDPHELFFVLNELRTRGIPVDFIAPNVGFQKREDFTGDLETLHSRVKTLHEVASFFGSLLSFHSGSGSSPYSMKGKGVHDIIRRAAGGLFKYKISGVYFELLMQLMSRSDIPSVRRLYEEIYDAVIELLEDQVKRKGELYDEVLVKRLEEHRKKSLNGYVRDSESPVFRYYSFLALNIRRNGERYLRNAIVELYLEDKGFREQVDREISALTVAFLDSLGFRGNVRLLR</sequence>
<dbReference type="STRING" id="1550241.MA03_08345"/>
<dbReference type="GO" id="GO:0016853">
    <property type="term" value="F:isomerase activity"/>
    <property type="evidence" value="ECO:0007669"/>
    <property type="project" value="InterPro"/>
</dbReference>